<evidence type="ECO:0000313" key="3">
    <source>
        <dbReference type="Proteomes" id="UP001199355"/>
    </source>
</evidence>
<dbReference type="AlphaFoldDB" id="A0AAE3AUB1"/>
<evidence type="ECO:0000313" key="2">
    <source>
        <dbReference type="EMBL" id="MCC2167968.1"/>
    </source>
</evidence>
<keyword evidence="3" id="KW-1185">Reference proteome</keyword>
<dbReference type="Proteomes" id="UP001199355">
    <property type="component" value="Unassembled WGS sequence"/>
</dbReference>
<feature type="transmembrane region" description="Helical" evidence="1">
    <location>
        <begin position="36"/>
        <end position="56"/>
    </location>
</feature>
<comment type="caution">
    <text evidence="2">The sequence shown here is derived from an EMBL/GenBank/DDBJ whole genome shotgun (WGS) entry which is preliminary data.</text>
</comment>
<sequence length="226" mass="25915">MATGNSVHDEVKEQQQKLKGKPFKEKWAYFWEYYKIQTLVAIAVLAFAGNLIYTFATRKDTVMEAAFVNCYMNTEIDSDTMIADFEQYADIDTSSDCAAINRDMYVDYENSDQYSYANMQKIIAMVSGKTLDALITDDTYMDHNLEAGLFCDLHQYFTDEELAQYGDQVIYQDLPDDNTDGEIPIGISVSKSKYLLTDRANAWFTIPANCQHPENAKKFLEFMLEP</sequence>
<accession>A0AAE3AUB1</accession>
<organism evidence="2 3">
    <name type="scientific">Gallintestinimicrobium propionicum</name>
    <dbReference type="NCBI Taxonomy" id="2981770"/>
    <lineage>
        <taxon>Bacteria</taxon>
        <taxon>Bacillati</taxon>
        <taxon>Bacillota</taxon>
        <taxon>Clostridia</taxon>
        <taxon>Lachnospirales</taxon>
        <taxon>Lachnospiraceae</taxon>
        <taxon>Gallintestinimicrobium</taxon>
    </lineage>
</organism>
<evidence type="ECO:0000256" key="1">
    <source>
        <dbReference type="SAM" id="Phobius"/>
    </source>
</evidence>
<dbReference type="RefSeq" id="WP_117960738.1">
    <property type="nucleotide sequence ID" value="NZ_JAJEQF010000024.1"/>
</dbReference>
<keyword evidence="1" id="KW-0812">Transmembrane</keyword>
<dbReference type="SUPFAM" id="SSF53850">
    <property type="entry name" value="Periplasmic binding protein-like II"/>
    <property type="match status" value="1"/>
</dbReference>
<gene>
    <name evidence="2" type="ORF">LKD45_09725</name>
</gene>
<dbReference type="EMBL" id="JAJEQF010000024">
    <property type="protein sequence ID" value="MCC2167968.1"/>
    <property type="molecule type" value="Genomic_DNA"/>
</dbReference>
<protein>
    <submittedName>
        <fullName evidence="2">Extracellular solute-binding protein</fullName>
    </submittedName>
</protein>
<proteinExistence type="predicted"/>
<keyword evidence="1" id="KW-0472">Membrane</keyword>
<keyword evidence="1" id="KW-1133">Transmembrane helix</keyword>
<name>A0AAE3AUB1_9FIRM</name>
<reference evidence="2 3" key="1">
    <citation type="submission" date="2021-10" db="EMBL/GenBank/DDBJ databases">
        <title>Anaerobic single-cell dispensing facilitates the cultivation of human gut bacteria.</title>
        <authorList>
            <person name="Afrizal A."/>
        </authorList>
    </citation>
    <scope>NUCLEOTIDE SEQUENCE [LARGE SCALE GENOMIC DNA]</scope>
    <source>
        <strain evidence="2 3">CLA-AA-H244</strain>
    </source>
</reference>
<dbReference type="Gene3D" id="3.40.190.10">
    <property type="entry name" value="Periplasmic binding protein-like II"/>
    <property type="match status" value="1"/>
</dbReference>